<evidence type="ECO:0000313" key="9">
    <source>
        <dbReference type="Proteomes" id="UP000294933"/>
    </source>
</evidence>
<evidence type="ECO:0000259" key="7">
    <source>
        <dbReference type="Pfam" id="PF00892"/>
    </source>
</evidence>
<feature type="transmembrane region" description="Helical" evidence="6">
    <location>
        <begin position="245"/>
        <end position="265"/>
    </location>
</feature>
<comment type="subcellular location">
    <subcellularLocation>
        <location evidence="1">Membrane</location>
        <topology evidence="1">Multi-pass membrane protein</topology>
    </subcellularLocation>
</comment>
<feature type="transmembrane region" description="Helical" evidence="6">
    <location>
        <begin position="132"/>
        <end position="152"/>
    </location>
</feature>
<feature type="domain" description="EamA" evidence="7">
    <location>
        <begin position="69"/>
        <end position="205"/>
    </location>
</feature>
<dbReference type="InterPro" id="IPR000620">
    <property type="entry name" value="EamA_dom"/>
</dbReference>
<proteinExistence type="predicted"/>
<evidence type="ECO:0000256" key="6">
    <source>
        <dbReference type="SAM" id="Phobius"/>
    </source>
</evidence>
<dbReference type="PANTHER" id="PTHR22911:SF6">
    <property type="entry name" value="SOLUTE CARRIER FAMILY 35 MEMBER G1"/>
    <property type="match status" value="1"/>
</dbReference>
<keyword evidence="2 6" id="KW-0812">Transmembrane</keyword>
<feature type="compositionally biased region" description="Acidic residues" evidence="5">
    <location>
        <begin position="395"/>
        <end position="405"/>
    </location>
</feature>
<feature type="transmembrane region" description="Helical" evidence="6">
    <location>
        <begin position="102"/>
        <end position="120"/>
    </location>
</feature>
<sequence>MTQPIERERYSRGDFLSDTLETDDELVAFIPRSSQEAYDVDSSRALAENRGTWTTSISSLRRLYENNTGLLLITLSQLFGSCMNVSVKLLNGLDPPVPPFELVAIRMMFTYIFSIAYMYHQKVPHTFLGPPGVRMLLVVRGVSGFFGLFGMYYSLQYLSLSDAVVLTFLIPTVTAISGYFLLNEGFSRGQAMAGFFSLLGVVLIARPTFLFGDHAVNLPPSTTSPVGDLRSIAAPAERGTASQRLGAVGVSLLGVLGATGAVTTLRAIGTRAHTLHSLTYFSSYSILVSVLGMLVFRMKFIIPAQWQWGLLFLVVGLCGYAAQICLVLGLQRETASRGMLAMYTQIIFSTILERLIFHVYPSYLSILGAAIILSSAMYVALTKKPPQRQMKTPMDDIETQTEEEPPMSSDDVSGKSKESSGPHSKI</sequence>
<feature type="region of interest" description="Disordered" evidence="5">
    <location>
        <begin position="386"/>
        <end position="426"/>
    </location>
</feature>
<dbReference type="AlphaFoldDB" id="A0A4Y7PYI1"/>
<evidence type="ECO:0000256" key="2">
    <source>
        <dbReference type="ARBA" id="ARBA00022692"/>
    </source>
</evidence>
<feature type="transmembrane region" description="Helical" evidence="6">
    <location>
        <begin position="69"/>
        <end position="90"/>
    </location>
</feature>
<feature type="transmembrane region" description="Helical" evidence="6">
    <location>
        <begin position="363"/>
        <end position="381"/>
    </location>
</feature>
<feature type="transmembrane region" description="Helical" evidence="6">
    <location>
        <begin position="308"/>
        <end position="328"/>
    </location>
</feature>
<dbReference type="PANTHER" id="PTHR22911">
    <property type="entry name" value="ACYL-MALONYL CONDENSING ENZYME-RELATED"/>
    <property type="match status" value="1"/>
</dbReference>
<evidence type="ECO:0000256" key="5">
    <source>
        <dbReference type="SAM" id="MobiDB-lite"/>
    </source>
</evidence>
<name>A0A4Y7PYI1_9AGAM</name>
<dbReference type="VEuPathDB" id="FungiDB:BD410DRAFT_899584"/>
<dbReference type="Proteomes" id="UP000294933">
    <property type="component" value="Unassembled WGS sequence"/>
</dbReference>
<evidence type="ECO:0000256" key="1">
    <source>
        <dbReference type="ARBA" id="ARBA00004141"/>
    </source>
</evidence>
<keyword evidence="9" id="KW-1185">Reference proteome</keyword>
<dbReference type="GO" id="GO:0016020">
    <property type="term" value="C:membrane"/>
    <property type="evidence" value="ECO:0007669"/>
    <property type="project" value="UniProtKB-SubCell"/>
</dbReference>
<accession>A0A4Y7PYI1</accession>
<dbReference type="EMBL" id="ML170188">
    <property type="protein sequence ID" value="TDL20467.1"/>
    <property type="molecule type" value="Genomic_DNA"/>
</dbReference>
<keyword evidence="4 6" id="KW-0472">Membrane</keyword>
<protein>
    <recommendedName>
        <fullName evidence="7">EamA domain-containing protein</fullName>
    </recommendedName>
</protein>
<evidence type="ECO:0000313" key="8">
    <source>
        <dbReference type="EMBL" id="TDL20467.1"/>
    </source>
</evidence>
<organism evidence="8 9">
    <name type="scientific">Rickenella mellea</name>
    <dbReference type="NCBI Taxonomy" id="50990"/>
    <lineage>
        <taxon>Eukaryota</taxon>
        <taxon>Fungi</taxon>
        <taxon>Dikarya</taxon>
        <taxon>Basidiomycota</taxon>
        <taxon>Agaricomycotina</taxon>
        <taxon>Agaricomycetes</taxon>
        <taxon>Hymenochaetales</taxon>
        <taxon>Rickenellaceae</taxon>
        <taxon>Rickenella</taxon>
    </lineage>
</organism>
<keyword evidence="3 6" id="KW-1133">Transmembrane helix</keyword>
<dbReference type="OrthoDB" id="306876at2759"/>
<reference evidence="8 9" key="1">
    <citation type="submission" date="2018-06" db="EMBL/GenBank/DDBJ databases">
        <title>A transcriptomic atlas of mushroom development highlights an independent origin of complex multicellularity.</title>
        <authorList>
            <consortium name="DOE Joint Genome Institute"/>
            <person name="Krizsan K."/>
            <person name="Almasi E."/>
            <person name="Merenyi Z."/>
            <person name="Sahu N."/>
            <person name="Viragh M."/>
            <person name="Koszo T."/>
            <person name="Mondo S."/>
            <person name="Kiss B."/>
            <person name="Balint B."/>
            <person name="Kues U."/>
            <person name="Barry K."/>
            <person name="Hegedus J.C."/>
            <person name="Henrissat B."/>
            <person name="Johnson J."/>
            <person name="Lipzen A."/>
            <person name="Ohm R."/>
            <person name="Nagy I."/>
            <person name="Pangilinan J."/>
            <person name="Yan J."/>
            <person name="Xiong Y."/>
            <person name="Grigoriev I.V."/>
            <person name="Hibbett D.S."/>
            <person name="Nagy L.G."/>
        </authorList>
    </citation>
    <scope>NUCLEOTIDE SEQUENCE [LARGE SCALE GENOMIC DNA]</scope>
    <source>
        <strain evidence="8 9">SZMC22713</strain>
    </source>
</reference>
<feature type="transmembrane region" description="Helical" evidence="6">
    <location>
        <begin position="164"/>
        <end position="182"/>
    </location>
</feature>
<dbReference type="STRING" id="50990.A0A4Y7PYI1"/>
<dbReference type="InterPro" id="IPR037185">
    <property type="entry name" value="EmrE-like"/>
</dbReference>
<dbReference type="SUPFAM" id="SSF103481">
    <property type="entry name" value="Multidrug resistance efflux transporter EmrE"/>
    <property type="match status" value="2"/>
</dbReference>
<evidence type="ECO:0000256" key="3">
    <source>
        <dbReference type="ARBA" id="ARBA00022989"/>
    </source>
</evidence>
<feature type="transmembrane region" description="Helical" evidence="6">
    <location>
        <begin position="277"/>
        <end position="296"/>
    </location>
</feature>
<evidence type="ECO:0000256" key="4">
    <source>
        <dbReference type="ARBA" id="ARBA00023136"/>
    </source>
</evidence>
<feature type="domain" description="EamA" evidence="7">
    <location>
        <begin position="254"/>
        <end position="379"/>
    </location>
</feature>
<dbReference type="Pfam" id="PF00892">
    <property type="entry name" value="EamA"/>
    <property type="match status" value="2"/>
</dbReference>
<gene>
    <name evidence="8" type="ORF">BD410DRAFT_899584</name>
</gene>